<dbReference type="EMBL" id="JBBPBN010000005">
    <property type="protein sequence ID" value="KAK9037857.1"/>
    <property type="molecule type" value="Genomic_DNA"/>
</dbReference>
<protein>
    <recommendedName>
        <fullName evidence="3">RNase H type-1 domain-containing protein</fullName>
    </recommendedName>
</protein>
<evidence type="ECO:0008006" key="3">
    <source>
        <dbReference type="Google" id="ProtNLM"/>
    </source>
</evidence>
<evidence type="ECO:0000313" key="1">
    <source>
        <dbReference type="EMBL" id="KAK9037857.1"/>
    </source>
</evidence>
<sequence length="134" mass="14930">MVEILEITWIPFKFGELKFNIDGTVNGSFGKAGIGGYLRNENSRCLVTFSKNVGYADLTTDEIVTILKAVLIFKKSKFKHQTEMGHQVYVCSRHSTAKDLRFVISGMQNGCREAALTTPFPNSKAHSGSYAFQQ</sequence>
<evidence type="ECO:0000313" key="2">
    <source>
        <dbReference type="Proteomes" id="UP001396334"/>
    </source>
</evidence>
<comment type="caution">
    <text evidence="1">The sequence shown here is derived from an EMBL/GenBank/DDBJ whole genome shotgun (WGS) entry which is preliminary data.</text>
</comment>
<dbReference type="Proteomes" id="UP001396334">
    <property type="component" value="Unassembled WGS sequence"/>
</dbReference>
<gene>
    <name evidence="1" type="ORF">V6N11_022756</name>
</gene>
<name>A0ABR2TK57_9ROSI</name>
<organism evidence="1 2">
    <name type="scientific">Hibiscus sabdariffa</name>
    <name type="common">roselle</name>
    <dbReference type="NCBI Taxonomy" id="183260"/>
    <lineage>
        <taxon>Eukaryota</taxon>
        <taxon>Viridiplantae</taxon>
        <taxon>Streptophyta</taxon>
        <taxon>Embryophyta</taxon>
        <taxon>Tracheophyta</taxon>
        <taxon>Spermatophyta</taxon>
        <taxon>Magnoliopsida</taxon>
        <taxon>eudicotyledons</taxon>
        <taxon>Gunneridae</taxon>
        <taxon>Pentapetalae</taxon>
        <taxon>rosids</taxon>
        <taxon>malvids</taxon>
        <taxon>Malvales</taxon>
        <taxon>Malvaceae</taxon>
        <taxon>Malvoideae</taxon>
        <taxon>Hibiscus</taxon>
    </lineage>
</organism>
<accession>A0ABR2TK57</accession>
<proteinExistence type="predicted"/>
<keyword evidence="2" id="KW-1185">Reference proteome</keyword>
<reference evidence="1 2" key="1">
    <citation type="journal article" date="2024" name="G3 (Bethesda)">
        <title>Genome assembly of Hibiscus sabdariffa L. provides insights into metabolisms of medicinal natural products.</title>
        <authorList>
            <person name="Kim T."/>
        </authorList>
    </citation>
    <scope>NUCLEOTIDE SEQUENCE [LARGE SCALE GENOMIC DNA]</scope>
    <source>
        <strain evidence="1">TK-2024</strain>
        <tissue evidence="1">Old leaves</tissue>
    </source>
</reference>